<feature type="region of interest" description="Disordered" evidence="1">
    <location>
        <begin position="1"/>
        <end position="72"/>
    </location>
</feature>
<sequence length="183" mass="20882">NSEESSEEAADSSSDIQLTMSDNPNNGSLILNQTSNTESENETSNTEDNSLNDTVYEDAQSEEEILGRGRRNKRPPNYLQDYVLLTYQEAVKGPDSKYWKNAIDSEKASLEKNEVFKFLPARDVKDKKLLSSRWVFRKKDNGQFKARLVVRGCEQREGDYFETFSPVVNTSVLRFLLAYAKTT</sequence>
<dbReference type="EMBL" id="GBHO01013902">
    <property type="protein sequence ID" value="JAG29702.1"/>
    <property type="molecule type" value="Transcribed_RNA"/>
</dbReference>
<name>A0A0A9Y9F8_LYGHE</name>
<protein>
    <submittedName>
        <fullName evidence="3">Retrovirus-related Pol polyprotein from transposon TNT 1-94</fullName>
    </submittedName>
</protein>
<feature type="domain" description="Reverse transcriptase Ty1/copia-type" evidence="2">
    <location>
        <begin position="124"/>
        <end position="180"/>
    </location>
</feature>
<feature type="non-terminal residue" evidence="3">
    <location>
        <position position="1"/>
    </location>
</feature>
<proteinExistence type="predicted"/>
<feature type="non-terminal residue" evidence="3">
    <location>
        <position position="183"/>
    </location>
</feature>
<organism evidence="3">
    <name type="scientific">Lygus hesperus</name>
    <name type="common">Western plant bug</name>
    <dbReference type="NCBI Taxonomy" id="30085"/>
    <lineage>
        <taxon>Eukaryota</taxon>
        <taxon>Metazoa</taxon>
        <taxon>Ecdysozoa</taxon>
        <taxon>Arthropoda</taxon>
        <taxon>Hexapoda</taxon>
        <taxon>Insecta</taxon>
        <taxon>Pterygota</taxon>
        <taxon>Neoptera</taxon>
        <taxon>Paraneoptera</taxon>
        <taxon>Hemiptera</taxon>
        <taxon>Heteroptera</taxon>
        <taxon>Panheteroptera</taxon>
        <taxon>Cimicomorpha</taxon>
        <taxon>Miridae</taxon>
        <taxon>Mirini</taxon>
        <taxon>Lygus</taxon>
    </lineage>
</organism>
<accession>A0A0A9Y9F8</accession>
<dbReference type="Pfam" id="PF07727">
    <property type="entry name" value="RVT_2"/>
    <property type="match status" value="1"/>
</dbReference>
<reference evidence="3" key="1">
    <citation type="journal article" date="2014" name="PLoS ONE">
        <title>Transcriptome-Based Identification of ABC Transporters in the Western Tarnished Plant Bug Lygus hesperus.</title>
        <authorList>
            <person name="Hull J.J."/>
            <person name="Chaney K."/>
            <person name="Geib S.M."/>
            <person name="Fabrick J.A."/>
            <person name="Brent C.S."/>
            <person name="Walsh D."/>
            <person name="Lavine L.C."/>
        </authorList>
    </citation>
    <scope>NUCLEOTIDE SEQUENCE</scope>
</reference>
<dbReference type="InterPro" id="IPR013103">
    <property type="entry name" value="RVT_2"/>
</dbReference>
<reference evidence="3" key="2">
    <citation type="submission" date="2014-07" db="EMBL/GenBank/DDBJ databases">
        <authorList>
            <person name="Hull J."/>
        </authorList>
    </citation>
    <scope>NUCLEOTIDE SEQUENCE</scope>
</reference>
<feature type="compositionally biased region" description="Low complexity" evidence="1">
    <location>
        <begin position="34"/>
        <end position="49"/>
    </location>
</feature>
<gene>
    <name evidence="3" type="primary">POLX_119</name>
    <name evidence="3" type="ORF">CM83_103452</name>
</gene>
<feature type="compositionally biased region" description="Acidic residues" evidence="1">
    <location>
        <begin position="55"/>
        <end position="64"/>
    </location>
</feature>
<dbReference type="AlphaFoldDB" id="A0A0A9Y9F8"/>
<evidence type="ECO:0000256" key="1">
    <source>
        <dbReference type="SAM" id="MobiDB-lite"/>
    </source>
</evidence>
<feature type="compositionally biased region" description="Acidic residues" evidence="1">
    <location>
        <begin position="1"/>
        <end position="10"/>
    </location>
</feature>
<evidence type="ECO:0000259" key="2">
    <source>
        <dbReference type="Pfam" id="PF07727"/>
    </source>
</evidence>
<feature type="compositionally biased region" description="Polar residues" evidence="1">
    <location>
        <begin position="16"/>
        <end position="33"/>
    </location>
</feature>
<evidence type="ECO:0000313" key="3">
    <source>
        <dbReference type="EMBL" id="JAG29702.1"/>
    </source>
</evidence>